<feature type="region of interest" description="Disordered" evidence="1">
    <location>
        <begin position="1"/>
        <end position="52"/>
    </location>
</feature>
<evidence type="ECO:0000313" key="3">
    <source>
        <dbReference type="Proteomes" id="UP000008694"/>
    </source>
</evidence>
<name>D7M6T4_ARALL</name>
<dbReference type="Gramene" id="scaffold_602974.1">
    <property type="protein sequence ID" value="scaffold_602974.1"/>
    <property type="gene ID" value="scaffold_602974.1"/>
</dbReference>
<proteinExistence type="predicted"/>
<dbReference type="EMBL" id="GL348718">
    <property type="protein sequence ID" value="EFH48564.1"/>
    <property type="molecule type" value="Genomic_DNA"/>
</dbReference>
<dbReference type="AlphaFoldDB" id="D7M6T4"/>
<organism evidence="3">
    <name type="scientific">Arabidopsis lyrata subsp. lyrata</name>
    <name type="common">Lyre-leaved rock-cress</name>
    <dbReference type="NCBI Taxonomy" id="81972"/>
    <lineage>
        <taxon>Eukaryota</taxon>
        <taxon>Viridiplantae</taxon>
        <taxon>Streptophyta</taxon>
        <taxon>Embryophyta</taxon>
        <taxon>Tracheophyta</taxon>
        <taxon>Spermatophyta</taxon>
        <taxon>Magnoliopsida</taxon>
        <taxon>eudicotyledons</taxon>
        <taxon>Gunneridae</taxon>
        <taxon>Pentapetalae</taxon>
        <taxon>rosids</taxon>
        <taxon>malvids</taxon>
        <taxon>Brassicales</taxon>
        <taxon>Brassicaceae</taxon>
        <taxon>Camelineae</taxon>
        <taxon>Arabidopsis</taxon>
    </lineage>
</organism>
<feature type="compositionally biased region" description="Low complexity" evidence="1">
    <location>
        <begin position="15"/>
        <end position="24"/>
    </location>
</feature>
<dbReference type="Proteomes" id="UP000008694">
    <property type="component" value="Unassembled WGS sequence"/>
</dbReference>
<keyword evidence="3" id="KW-1185">Reference proteome</keyword>
<dbReference type="HOGENOM" id="CLU_1867920_0_0_1"/>
<feature type="compositionally biased region" description="Polar residues" evidence="1">
    <location>
        <begin position="25"/>
        <end position="52"/>
    </location>
</feature>
<gene>
    <name evidence="2" type="ORF">ARALYDRAFT_910917</name>
</gene>
<evidence type="ECO:0000313" key="2">
    <source>
        <dbReference type="EMBL" id="EFH48564.1"/>
    </source>
</evidence>
<dbReference type="eggNOG" id="KOG0014">
    <property type="taxonomic scope" value="Eukaryota"/>
</dbReference>
<protein>
    <submittedName>
        <fullName evidence="2">Uncharacterized protein</fullName>
    </submittedName>
</protein>
<accession>D7M6T4</accession>
<evidence type="ECO:0000256" key="1">
    <source>
        <dbReference type="SAM" id="MobiDB-lite"/>
    </source>
</evidence>
<reference evidence="3" key="1">
    <citation type="journal article" date="2011" name="Nat. Genet.">
        <title>The Arabidopsis lyrata genome sequence and the basis of rapid genome size change.</title>
        <authorList>
            <person name="Hu T.T."/>
            <person name="Pattyn P."/>
            <person name="Bakker E.G."/>
            <person name="Cao J."/>
            <person name="Cheng J.-F."/>
            <person name="Clark R.M."/>
            <person name="Fahlgren N."/>
            <person name="Fawcett J.A."/>
            <person name="Grimwood J."/>
            <person name="Gundlach H."/>
            <person name="Haberer G."/>
            <person name="Hollister J.D."/>
            <person name="Ossowski S."/>
            <person name="Ottilar R.P."/>
            <person name="Salamov A.A."/>
            <person name="Schneeberger K."/>
            <person name="Spannagl M."/>
            <person name="Wang X."/>
            <person name="Yang L."/>
            <person name="Nasrallah M.E."/>
            <person name="Bergelson J."/>
            <person name="Carrington J.C."/>
            <person name="Gaut B.S."/>
            <person name="Schmutz J."/>
            <person name="Mayer K.F.X."/>
            <person name="Van de Peer Y."/>
            <person name="Grigoriev I.V."/>
            <person name="Nordborg M."/>
            <person name="Weigel D."/>
            <person name="Guo Y.-L."/>
        </authorList>
    </citation>
    <scope>NUCLEOTIDE SEQUENCE [LARGE SCALE GENOMIC DNA]</scope>
    <source>
        <strain evidence="3">cv. MN47</strain>
    </source>
</reference>
<sequence length="137" mass="15326">MAIKTLASFHGDQNPSSSPQSSSQIVSFDQNSYSARDQTYGESSSQVASFDLNPSSEIGGLRCETEEENNQINLLQEIQTEAMVNLYGESFWDSLFKDDNGFGLNSDLCLNTTNDMIDLGEFNEEELEYLDFSQFTD</sequence>